<name>A0ABY8FWB1_9ACTO</name>
<dbReference type="EMBL" id="CP121208">
    <property type="protein sequence ID" value="WFM82809.1"/>
    <property type="molecule type" value="Genomic_DNA"/>
</dbReference>
<keyword evidence="1" id="KW-0812">Transmembrane</keyword>
<keyword evidence="1" id="KW-0472">Membrane</keyword>
<organism evidence="2 3">
    <name type="scientific">Arcanobacterium canis</name>
    <dbReference type="NCBI Taxonomy" id="999183"/>
    <lineage>
        <taxon>Bacteria</taxon>
        <taxon>Bacillati</taxon>
        <taxon>Actinomycetota</taxon>
        <taxon>Actinomycetes</taxon>
        <taxon>Actinomycetales</taxon>
        <taxon>Actinomycetaceae</taxon>
        <taxon>Arcanobacterium</taxon>
    </lineage>
</organism>
<keyword evidence="1" id="KW-1133">Transmembrane helix</keyword>
<protein>
    <recommendedName>
        <fullName evidence="4">Cell division protein FtsL</fullName>
    </recommendedName>
</protein>
<proteinExistence type="predicted"/>
<reference evidence="2 3" key="1">
    <citation type="submission" date="2023-03" db="EMBL/GenBank/DDBJ databases">
        <title>Complete genome of Arcanobacterium canis strain DSM 25104 isolated in 2010 from a canine otitis externa in Germany.</title>
        <authorList>
            <person name="Borowiak M."/>
            <person name="Kreitlow A."/>
            <person name="Malorny B."/>
            <person name="Laemmler C."/>
            <person name="Prenger-Berninghoff E."/>
            <person name="Ploetz M."/>
            <person name="Abdulmawjood A."/>
        </authorList>
    </citation>
    <scope>NUCLEOTIDE SEQUENCE [LARGE SCALE GENOMIC DNA]</scope>
    <source>
        <strain evidence="2 3">DSM 25104</strain>
    </source>
</reference>
<keyword evidence="3" id="KW-1185">Reference proteome</keyword>
<evidence type="ECO:0000313" key="2">
    <source>
        <dbReference type="EMBL" id="WFM82809.1"/>
    </source>
</evidence>
<evidence type="ECO:0008006" key="4">
    <source>
        <dbReference type="Google" id="ProtNLM"/>
    </source>
</evidence>
<gene>
    <name evidence="2" type="ORF">P7079_05220</name>
</gene>
<dbReference type="RefSeq" id="WP_278012235.1">
    <property type="nucleotide sequence ID" value="NZ_CP121208.1"/>
</dbReference>
<dbReference type="Proteomes" id="UP001215216">
    <property type="component" value="Chromosome"/>
</dbReference>
<evidence type="ECO:0000313" key="3">
    <source>
        <dbReference type="Proteomes" id="UP001215216"/>
    </source>
</evidence>
<evidence type="ECO:0000256" key="1">
    <source>
        <dbReference type="SAM" id="Phobius"/>
    </source>
</evidence>
<feature type="transmembrane region" description="Helical" evidence="1">
    <location>
        <begin position="33"/>
        <end position="53"/>
    </location>
</feature>
<sequence>MTALAKARPARQVSPVISAPGLSVVPTPATARGFFGTVVLCAAIFLGAMGIAFQLNTLMVQGAYDLKNINVQINEADAKAATLEKEVISVSAPANLEQAAKKLGMAPATASKFLDPNTGKIAEFAQKK</sequence>
<accession>A0ABY8FWB1</accession>